<dbReference type="EMBL" id="AP019553">
    <property type="protein sequence ID" value="BBJ29093.1"/>
    <property type="molecule type" value="Genomic_DNA"/>
</dbReference>
<dbReference type="KEGG" id="asac:ATHSA_p20003"/>
<dbReference type="Gene3D" id="3.40.50.300">
    <property type="entry name" value="P-loop containing nucleotide triphosphate hydrolases"/>
    <property type="match status" value="1"/>
</dbReference>
<accession>A0A6N4TE88</accession>
<dbReference type="InterPro" id="IPR002586">
    <property type="entry name" value="CobQ/CobB/MinD/ParA_Nub-bd_dom"/>
</dbReference>
<gene>
    <name evidence="2" type="ORF">ATHSA_p20003</name>
</gene>
<dbReference type="RefSeq" id="WP_161849043.1">
    <property type="nucleotide sequence ID" value="NZ_AP019553.1"/>
</dbReference>
<reference evidence="3" key="1">
    <citation type="submission" date="2019-04" db="EMBL/GenBank/DDBJ databases">
        <title>NAS-01 Genome Sequencing.</title>
        <authorList>
            <person name="Kato S."/>
            <person name="Itoh T."/>
            <person name="Ohkuma M."/>
        </authorList>
    </citation>
    <scope>NUCLEOTIDE SEQUENCE [LARGE SCALE GENOMIC DNA]</scope>
    <source>
        <strain evidence="3">NAS-01</strain>
        <plasmid evidence="3">pATS2</plasmid>
    </source>
</reference>
<proteinExistence type="predicted"/>
<geneLocation type="plasmid" evidence="2 3">
    <name>pATS2</name>
</geneLocation>
<feature type="domain" description="CobQ/CobB/MinD/ParA nucleotide binding" evidence="1">
    <location>
        <begin position="3"/>
        <end position="186"/>
    </location>
</feature>
<organism evidence="2 3">
    <name type="scientific">Athalassotoga saccharophila</name>
    <dbReference type="NCBI Taxonomy" id="1441386"/>
    <lineage>
        <taxon>Bacteria</taxon>
        <taxon>Thermotogati</taxon>
        <taxon>Thermotogota</taxon>
        <taxon>Thermotogae</taxon>
        <taxon>Mesoaciditogales</taxon>
        <taxon>Mesoaciditogaceae</taxon>
        <taxon>Athalassotoga</taxon>
    </lineage>
</organism>
<dbReference type="CDD" id="cd02042">
    <property type="entry name" value="ParAB_family"/>
    <property type="match status" value="1"/>
</dbReference>
<dbReference type="Pfam" id="PF01656">
    <property type="entry name" value="CbiA"/>
    <property type="match status" value="1"/>
</dbReference>
<protein>
    <recommendedName>
        <fullName evidence="1">CobQ/CobB/MinD/ParA nucleotide binding domain-containing protein</fullName>
    </recommendedName>
</protein>
<sequence>MIILFAHQKGGVGKSTLAINYAYANQCAIIDLDSQHSSVLFNQLRTLNKRETIECLTPTNIAEIESVLSIYKGRTDNLIVIDSGGYDSQINRFILAKADLIITPVGISQIEIFGLQKFRNILKEASDILGRLISTCVLINNVDSRSQKRIEELKLYIKNNPQYLNLLDTVIHSRNDFKVAYEHGLTVLELKPHSKASKEMQLLITEINSLIQFKTYK</sequence>
<dbReference type="InterPro" id="IPR027417">
    <property type="entry name" value="P-loop_NTPase"/>
</dbReference>
<dbReference type="PANTHER" id="PTHR13696">
    <property type="entry name" value="P-LOOP CONTAINING NUCLEOSIDE TRIPHOSPHATE HYDROLASE"/>
    <property type="match status" value="1"/>
</dbReference>
<dbReference type="PANTHER" id="PTHR13696:SF96">
    <property type="entry name" value="COBQ_COBB_MIND_PARA NUCLEOTIDE BINDING DOMAIN-CONTAINING PROTEIN"/>
    <property type="match status" value="1"/>
</dbReference>
<name>A0A6N4TE88_9BACT</name>
<evidence type="ECO:0000313" key="3">
    <source>
        <dbReference type="Proteomes" id="UP000463916"/>
    </source>
</evidence>
<dbReference type="Proteomes" id="UP000463916">
    <property type="component" value="Plasmid pATS2"/>
</dbReference>
<dbReference type="AlphaFoldDB" id="A0A6N4TE88"/>
<keyword evidence="3" id="KW-1185">Reference proteome</keyword>
<keyword evidence="2" id="KW-0614">Plasmid</keyword>
<dbReference type="OrthoDB" id="13869at2"/>
<evidence type="ECO:0000259" key="1">
    <source>
        <dbReference type="Pfam" id="PF01656"/>
    </source>
</evidence>
<evidence type="ECO:0000313" key="2">
    <source>
        <dbReference type="EMBL" id="BBJ29093.1"/>
    </source>
</evidence>
<dbReference type="SUPFAM" id="SSF52540">
    <property type="entry name" value="P-loop containing nucleoside triphosphate hydrolases"/>
    <property type="match status" value="1"/>
</dbReference>
<dbReference type="PIRSF" id="PIRSF009320">
    <property type="entry name" value="Nuc_binding_HP_1000"/>
    <property type="match status" value="1"/>
</dbReference>
<dbReference type="InterPro" id="IPR050678">
    <property type="entry name" value="DNA_Partitioning_ATPase"/>
</dbReference>